<evidence type="ECO:0000313" key="3">
    <source>
        <dbReference type="Proteomes" id="UP001215598"/>
    </source>
</evidence>
<comment type="caution">
    <text evidence="2">The sequence shown here is derived from an EMBL/GenBank/DDBJ whole genome shotgun (WGS) entry which is preliminary data.</text>
</comment>
<feature type="region of interest" description="Disordered" evidence="1">
    <location>
        <begin position="57"/>
        <end position="84"/>
    </location>
</feature>
<reference evidence="2" key="1">
    <citation type="submission" date="2023-03" db="EMBL/GenBank/DDBJ databases">
        <title>Massive genome expansion in bonnet fungi (Mycena s.s.) driven by repeated elements and novel gene families across ecological guilds.</title>
        <authorList>
            <consortium name="Lawrence Berkeley National Laboratory"/>
            <person name="Harder C.B."/>
            <person name="Miyauchi S."/>
            <person name="Viragh M."/>
            <person name="Kuo A."/>
            <person name="Thoen E."/>
            <person name="Andreopoulos B."/>
            <person name="Lu D."/>
            <person name="Skrede I."/>
            <person name="Drula E."/>
            <person name="Henrissat B."/>
            <person name="Morin E."/>
            <person name="Kohler A."/>
            <person name="Barry K."/>
            <person name="LaButti K."/>
            <person name="Morin E."/>
            <person name="Salamov A."/>
            <person name="Lipzen A."/>
            <person name="Mereny Z."/>
            <person name="Hegedus B."/>
            <person name="Baldrian P."/>
            <person name="Stursova M."/>
            <person name="Weitz H."/>
            <person name="Taylor A."/>
            <person name="Grigoriev I.V."/>
            <person name="Nagy L.G."/>
            <person name="Martin F."/>
            <person name="Kauserud H."/>
        </authorList>
    </citation>
    <scope>NUCLEOTIDE SEQUENCE</scope>
    <source>
        <strain evidence="2">CBHHK182m</strain>
    </source>
</reference>
<name>A0AAD7NI67_9AGAR</name>
<feature type="region of interest" description="Disordered" evidence="1">
    <location>
        <begin position="173"/>
        <end position="197"/>
    </location>
</feature>
<proteinExistence type="predicted"/>
<protein>
    <submittedName>
        <fullName evidence="2">Uncharacterized protein</fullName>
    </submittedName>
</protein>
<dbReference type="Proteomes" id="UP001215598">
    <property type="component" value="Unassembled WGS sequence"/>
</dbReference>
<evidence type="ECO:0000313" key="2">
    <source>
        <dbReference type="EMBL" id="KAJ7761444.1"/>
    </source>
</evidence>
<organism evidence="2 3">
    <name type="scientific">Mycena metata</name>
    <dbReference type="NCBI Taxonomy" id="1033252"/>
    <lineage>
        <taxon>Eukaryota</taxon>
        <taxon>Fungi</taxon>
        <taxon>Dikarya</taxon>
        <taxon>Basidiomycota</taxon>
        <taxon>Agaricomycotina</taxon>
        <taxon>Agaricomycetes</taxon>
        <taxon>Agaricomycetidae</taxon>
        <taxon>Agaricales</taxon>
        <taxon>Marasmiineae</taxon>
        <taxon>Mycenaceae</taxon>
        <taxon>Mycena</taxon>
    </lineage>
</organism>
<sequence>MDDGLVLHHPVAQVVSYQPVSRQQQEQEQYPSASLSTTYTAPQVVAAAPYVGESYMQVVEQRPESPSLPPSSQHNPQTPYTPFHEPVAVYAPVPVQYPPEQQRQYEPLHREAHGAYAHTSRQQHYYATGYPEAPHQQQPTPYAAYEVYDAEGRVRNFTYGGVLPVMQYHTQEQQEEAYAHPSSSPSAYPSLNPQYSS</sequence>
<feature type="region of interest" description="Disordered" evidence="1">
    <location>
        <begin position="18"/>
        <end position="37"/>
    </location>
</feature>
<evidence type="ECO:0000256" key="1">
    <source>
        <dbReference type="SAM" id="MobiDB-lite"/>
    </source>
</evidence>
<feature type="compositionally biased region" description="Polar residues" evidence="1">
    <location>
        <begin position="70"/>
        <end position="80"/>
    </location>
</feature>
<gene>
    <name evidence="2" type="ORF">B0H16DRAFT_1719610</name>
</gene>
<feature type="compositionally biased region" description="Low complexity" evidence="1">
    <location>
        <begin position="179"/>
        <end position="190"/>
    </location>
</feature>
<dbReference type="EMBL" id="JARKIB010000035">
    <property type="protein sequence ID" value="KAJ7761444.1"/>
    <property type="molecule type" value="Genomic_DNA"/>
</dbReference>
<accession>A0AAD7NI67</accession>
<keyword evidence="3" id="KW-1185">Reference proteome</keyword>
<dbReference type="AlphaFoldDB" id="A0AAD7NI67"/>